<evidence type="ECO:0000313" key="2">
    <source>
        <dbReference type="EMBL" id="KAH7537458.1"/>
    </source>
</evidence>
<comment type="caution">
    <text evidence="2">The sequence shown here is derived from an EMBL/GenBank/DDBJ whole genome shotgun (WGS) entry which is preliminary data.</text>
</comment>
<accession>A0A978VPI3</accession>
<protein>
    <recommendedName>
        <fullName evidence="1">PB1-like domain-containing protein</fullName>
    </recommendedName>
</protein>
<evidence type="ECO:0000259" key="1">
    <source>
        <dbReference type="Pfam" id="PF26130"/>
    </source>
</evidence>
<evidence type="ECO:0000313" key="3">
    <source>
        <dbReference type="Proteomes" id="UP000813462"/>
    </source>
</evidence>
<dbReference type="AlphaFoldDB" id="A0A978VPI3"/>
<reference evidence="2" key="1">
    <citation type="journal article" date="2021" name="Front. Plant Sci.">
        <title>Chromosome-Scale Genome Assembly for Chinese Sour Jujube and Insights Into Its Genome Evolution and Domestication Signature.</title>
        <authorList>
            <person name="Shen L.-Y."/>
            <person name="Luo H."/>
            <person name="Wang X.-L."/>
            <person name="Wang X.-M."/>
            <person name="Qiu X.-J."/>
            <person name="Liu H."/>
            <person name="Zhou S.-S."/>
            <person name="Jia K.-H."/>
            <person name="Nie S."/>
            <person name="Bao Y.-T."/>
            <person name="Zhang R.-G."/>
            <person name="Yun Q.-Z."/>
            <person name="Chai Y.-H."/>
            <person name="Lu J.-Y."/>
            <person name="Li Y."/>
            <person name="Zhao S.-W."/>
            <person name="Mao J.-F."/>
            <person name="Jia S.-G."/>
            <person name="Mao Y.-M."/>
        </authorList>
    </citation>
    <scope>NUCLEOTIDE SEQUENCE</scope>
    <source>
        <strain evidence="2">AT0</strain>
        <tissue evidence="2">Leaf</tissue>
    </source>
</reference>
<feature type="domain" description="PB1-like" evidence="1">
    <location>
        <begin position="2"/>
        <end position="67"/>
    </location>
</feature>
<dbReference type="Proteomes" id="UP000813462">
    <property type="component" value="Unassembled WGS sequence"/>
</dbReference>
<sequence length="154" mass="17413">MSGKLSHFDNCNLDKWSIIVLAETVKELGYNRFKKLWYLSSGTYSEFRLRPIEFDDDTMDIVDLEDDDGLQECATLTDSLVVYSSNGVYDFDQLVSLPSSSDDDEVLTYIIVYSIWGSNLENNVKQDLIVDITESQVYRARAKANAKAAGDVVE</sequence>
<name>A0A978VPI3_ZIZJJ</name>
<dbReference type="InterPro" id="IPR058594">
    <property type="entry name" value="PB1-like_dom_pln"/>
</dbReference>
<organism evidence="2 3">
    <name type="scientific">Ziziphus jujuba var. spinosa</name>
    <dbReference type="NCBI Taxonomy" id="714518"/>
    <lineage>
        <taxon>Eukaryota</taxon>
        <taxon>Viridiplantae</taxon>
        <taxon>Streptophyta</taxon>
        <taxon>Embryophyta</taxon>
        <taxon>Tracheophyta</taxon>
        <taxon>Spermatophyta</taxon>
        <taxon>Magnoliopsida</taxon>
        <taxon>eudicotyledons</taxon>
        <taxon>Gunneridae</taxon>
        <taxon>Pentapetalae</taxon>
        <taxon>rosids</taxon>
        <taxon>fabids</taxon>
        <taxon>Rosales</taxon>
        <taxon>Rhamnaceae</taxon>
        <taxon>Paliureae</taxon>
        <taxon>Ziziphus</taxon>
    </lineage>
</organism>
<gene>
    <name evidence="2" type="ORF">FEM48_Zijuj03G0095000</name>
</gene>
<dbReference type="Pfam" id="PF26130">
    <property type="entry name" value="PB1-like"/>
    <property type="match status" value="1"/>
</dbReference>
<proteinExistence type="predicted"/>
<dbReference type="EMBL" id="JAEACU010000003">
    <property type="protein sequence ID" value="KAH7537458.1"/>
    <property type="molecule type" value="Genomic_DNA"/>
</dbReference>